<dbReference type="PROSITE" id="PS50200">
    <property type="entry name" value="RA"/>
    <property type="match status" value="1"/>
</dbReference>
<dbReference type="InterPro" id="IPR039665">
    <property type="entry name" value="PH_APBB1IP"/>
</dbReference>
<evidence type="ECO:0000313" key="11">
    <source>
        <dbReference type="Ensembl" id="ENSECRP00000025913.1"/>
    </source>
</evidence>
<dbReference type="Pfam" id="PF00169">
    <property type="entry name" value="PH"/>
    <property type="match status" value="1"/>
</dbReference>
<evidence type="ECO:0000256" key="2">
    <source>
        <dbReference type="ARBA" id="ARBA00006708"/>
    </source>
</evidence>
<dbReference type="CDD" id="cd09944">
    <property type="entry name" value="SH2_Grb7_family"/>
    <property type="match status" value="1"/>
</dbReference>
<dbReference type="PRINTS" id="PR00401">
    <property type="entry name" value="SH2DOMAIN"/>
</dbReference>
<evidence type="ECO:0000259" key="9">
    <source>
        <dbReference type="PROSITE" id="PS50003"/>
    </source>
</evidence>
<feature type="domain" description="SH2" evidence="8">
    <location>
        <begin position="498"/>
        <end position="594"/>
    </location>
</feature>
<proteinExistence type="inferred from homology"/>
<organism evidence="11 12">
    <name type="scientific">Erpetoichthys calabaricus</name>
    <name type="common">Rope fish</name>
    <name type="synonym">Calamoichthys calabaricus</name>
    <dbReference type="NCBI Taxonomy" id="27687"/>
    <lineage>
        <taxon>Eukaryota</taxon>
        <taxon>Metazoa</taxon>
        <taxon>Chordata</taxon>
        <taxon>Craniata</taxon>
        <taxon>Vertebrata</taxon>
        <taxon>Euteleostomi</taxon>
        <taxon>Actinopterygii</taxon>
        <taxon>Polypteriformes</taxon>
        <taxon>Polypteridae</taxon>
        <taxon>Erpetoichthys</taxon>
    </lineage>
</organism>
<reference evidence="11" key="3">
    <citation type="submission" date="2025-09" db="UniProtKB">
        <authorList>
            <consortium name="Ensembl"/>
        </authorList>
    </citation>
    <scope>IDENTIFICATION</scope>
</reference>
<dbReference type="Gene3D" id="2.30.29.30">
    <property type="entry name" value="Pleckstrin-homology domain (PH domain)/Phosphotyrosine-binding domain (PTB)"/>
    <property type="match status" value="1"/>
</dbReference>
<dbReference type="InterPro" id="IPR036860">
    <property type="entry name" value="SH2_dom_sf"/>
</dbReference>
<protein>
    <submittedName>
        <fullName evidence="11">Growth factor receptor bound protein 7</fullName>
    </submittedName>
</protein>
<dbReference type="InterPro" id="IPR015042">
    <property type="entry name" value="BPS-dom"/>
</dbReference>
<dbReference type="Gene3D" id="3.10.20.90">
    <property type="entry name" value="Phosphatidylinositol 3-kinase Catalytic Subunit, Chain A, domain 1"/>
    <property type="match status" value="1"/>
</dbReference>
<accession>A0A8C4XEF4</accession>
<comment type="subcellular location">
    <subcellularLocation>
        <location evidence="1">Cytoplasm</location>
    </subcellularLocation>
</comment>
<evidence type="ECO:0000259" key="10">
    <source>
        <dbReference type="PROSITE" id="PS50200"/>
    </source>
</evidence>
<evidence type="ECO:0000256" key="1">
    <source>
        <dbReference type="ARBA" id="ARBA00004496"/>
    </source>
</evidence>
<dbReference type="InterPro" id="IPR011993">
    <property type="entry name" value="PH-like_dom_sf"/>
</dbReference>
<dbReference type="CDD" id="cd01259">
    <property type="entry name" value="PH_APBB1IP"/>
    <property type="match status" value="1"/>
</dbReference>
<comment type="similarity">
    <text evidence="2">Belongs to the GRB7/10/14 family.</text>
</comment>
<dbReference type="FunFam" id="2.30.29.30:FF:000062">
    <property type="entry name" value="growth factor receptor-bound protein 10 isoform X1"/>
    <property type="match status" value="1"/>
</dbReference>
<dbReference type="SMART" id="SM00252">
    <property type="entry name" value="SH2"/>
    <property type="match status" value="1"/>
</dbReference>
<name>A0A8C4XEF4_ERPCA</name>
<keyword evidence="12" id="KW-1185">Reference proteome</keyword>
<evidence type="ECO:0000256" key="4">
    <source>
        <dbReference type="ARBA" id="ARBA00022553"/>
    </source>
</evidence>
<keyword evidence="5 6" id="KW-0727">SH2 domain</keyword>
<sequence>MKENRTMAWGRALNLVLCCSCVRKRRPEEEKNAEPECKRTRGVKLSQGTMDKSLAGHFPEWRRQHTHIQREGADTGSSMDEEGPHSRTHQYTERQHTNGTDTSLESVDSPSIKRSQPLSIQQSRLKEEVPQASSLPSIPNPFPELCSPSNSPILIGSPLGQGISNAGATHVVKVSSEDGWCRTLTVTASTTARDICHLLVQKMHCVDQESWALVELHPHLGLERCLEDHETVVGVQATWPLEGECKFVFRKNYAKYEFFKKPMLFFPEHMISDCVDANKGMTSSELIQNLLNSGSCPEIQGSLHVKDSTRKVWKKCYFFLRKSGLYFSNKGDSKEPRHLQYVADLEELNIYSISHSKKLHSAPTEFAFCVKPCRNRNRNRDLKLLCAEDEQIRTCWITAFRLFKYGKQLQCNYQLSLSMKSQGRASESSTKKCPSDNCLVAMDFSGTMGGRVIENPREAQSVALEEGQAWRKKTNHRYSLPNSCRSSFNTVIHRTQAWFHGGISRKEAQRLIMEQGHVDGIFLIRESQQHAKCFVLSLSFQLKTKHYLIIPCEDDGRFYYTMDDGETLFTDLIQLVEFHQINRGILPVRLQHYCVRVAL</sequence>
<dbReference type="RefSeq" id="XP_028675700.1">
    <property type="nucleotide sequence ID" value="XM_028819867.2"/>
</dbReference>
<keyword evidence="4" id="KW-0597">Phosphoprotein</keyword>
<dbReference type="PANTHER" id="PTHR11243:SF25">
    <property type="entry name" value="GROWTH FACTOR RECEPTOR-BOUND PROTEIN 7"/>
    <property type="match status" value="1"/>
</dbReference>
<gene>
    <name evidence="11" type="primary">GRB7</name>
    <name evidence="11" type="synonym">grb7</name>
</gene>
<evidence type="ECO:0000256" key="7">
    <source>
        <dbReference type="SAM" id="MobiDB-lite"/>
    </source>
</evidence>
<dbReference type="GeneID" id="114665350"/>
<evidence type="ECO:0000259" key="8">
    <source>
        <dbReference type="PROSITE" id="PS50001"/>
    </source>
</evidence>
<dbReference type="SMART" id="SM00314">
    <property type="entry name" value="RA"/>
    <property type="match status" value="1"/>
</dbReference>
<dbReference type="InterPro" id="IPR000980">
    <property type="entry name" value="SH2"/>
</dbReference>
<dbReference type="Pfam" id="PF00017">
    <property type="entry name" value="SH2"/>
    <property type="match status" value="1"/>
</dbReference>
<dbReference type="InterPro" id="IPR001849">
    <property type="entry name" value="PH_domain"/>
</dbReference>
<feature type="compositionally biased region" description="Basic and acidic residues" evidence="7">
    <location>
        <begin position="82"/>
        <end position="96"/>
    </location>
</feature>
<reference evidence="11" key="2">
    <citation type="submission" date="2025-08" db="UniProtKB">
        <authorList>
            <consortium name="Ensembl"/>
        </authorList>
    </citation>
    <scope>IDENTIFICATION</scope>
</reference>
<evidence type="ECO:0000256" key="3">
    <source>
        <dbReference type="ARBA" id="ARBA00022490"/>
    </source>
</evidence>
<dbReference type="InterPro" id="IPR000159">
    <property type="entry name" value="RA_dom"/>
</dbReference>
<dbReference type="SUPFAM" id="SSF54236">
    <property type="entry name" value="Ubiquitin-like"/>
    <property type="match status" value="1"/>
</dbReference>
<dbReference type="SUPFAM" id="SSF55550">
    <property type="entry name" value="SH2 domain"/>
    <property type="match status" value="1"/>
</dbReference>
<evidence type="ECO:0000256" key="6">
    <source>
        <dbReference type="PROSITE-ProRule" id="PRU00191"/>
    </source>
</evidence>
<dbReference type="Pfam" id="PF21989">
    <property type="entry name" value="RA_2"/>
    <property type="match status" value="1"/>
</dbReference>
<dbReference type="PROSITE" id="PS50003">
    <property type="entry name" value="PH_DOMAIN"/>
    <property type="match status" value="1"/>
</dbReference>
<feature type="domain" description="Ras-associating" evidence="10">
    <location>
        <begin position="168"/>
        <end position="254"/>
    </location>
</feature>
<feature type="region of interest" description="Disordered" evidence="7">
    <location>
        <begin position="68"/>
        <end position="143"/>
    </location>
</feature>
<dbReference type="GO" id="GO:0005737">
    <property type="term" value="C:cytoplasm"/>
    <property type="evidence" value="ECO:0007669"/>
    <property type="project" value="UniProtKB-SubCell"/>
</dbReference>
<keyword evidence="3" id="KW-0963">Cytoplasm</keyword>
<dbReference type="OrthoDB" id="6278443at2759"/>
<dbReference type="InterPro" id="IPR039664">
    <property type="entry name" value="GRB/APBB1IP"/>
</dbReference>
<evidence type="ECO:0000256" key="5">
    <source>
        <dbReference type="ARBA" id="ARBA00022999"/>
    </source>
</evidence>
<evidence type="ECO:0000313" key="12">
    <source>
        <dbReference type="Proteomes" id="UP000694620"/>
    </source>
</evidence>
<dbReference type="Proteomes" id="UP000694620">
    <property type="component" value="Chromosome 14"/>
</dbReference>
<dbReference type="SMART" id="SM00233">
    <property type="entry name" value="PH"/>
    <property type="match status" value="1"/>
</dbReference>
<dbReference type="Gene3D" id="3.30.505.10">
    <property type="entry name" value="SH2 domain"/>
    <property type="match status" value="1"/>
</dbReference>
<dbReference type="GO" id="GO:0007165">
    <property type="term" value="P:signal transduction"/>
    <property type="evidence" value="ECO:0007669"/>
    <property type="project" value="InterPro"/>
</dbReference>
<dbReference type="GeneTree" id="ENSGT00940000158710"/>
<dbReference type="Ensembl" id="ENSECRT00000026455.1">
    <property type="protein sequence ID" value="ENSECRP00000025913.1"/>
    <property type="gene ID" value="ENSECRG00000017509.1"/>
</dbReference>
<dbReference type="SUPFAM" id="SSF50729">
    <property type="entry name" value="PH domain-like"/>
    <property type="match status" value="1"/>
</dbReference>
<feature type="compositionally biased region" description="Polar residues" evidence="7">
    <location>
        <begin position="97"/>
        <end position="123"/>
    </location>
</feature>
<dbReference type="AlphaFoldDB" id="A0A8C4XEF4"/>
<dbReference type="PANTHER" id="PTHR11243">
    <property type="entry name" value="GROWTH FACTOR RECEPTOR-BOUND PROTEIN"/>
    <property type="match status" value="1"/>
</dbReference>
<dbReference type="PROSITE" id="PS50001">
    <property type="entry name" value="SH2"/>
    <property type="match status" value="1"/>
</dbReference>
<dbReference type="Pfam" id="PF08947">
    <property type="entry name" value="BPS"/>
    <property type="match status" value="1"/>
</dbReference>
<dbReference type="InterPro" id="IPR029071">
    <property type="entry name" value="Ubiquitin-like_domsf"/>
</dbReference>
<feature type="domain" description="PH" evidence="9">
    <location>
        <begin position="296"/>
        <end position="405"/>
    </location>
</feature>
<reference evidence="11" key="1">
    <citation type="submission" date="2021-06" db="EMBL/GenBank/DDBJ databases">
        <authorList>
            <consortium name="Wellcome Sanger Institute Data Sharing"/>
        </authorList>
    </citation>
    <scope>NUCLEOTIDE SEQUENCE [LARGE SCALE GENOMIC DNA]</scope>
</reference>